<dbReference type="OrthoDB" id="5648933at2"/>
<organism evidence="1 2">
    <name type="scientific">Legionella hackeliae</name>
    <dbReference type="NCBI Taxonomy" id="449"/>
    <lineage>
        <taxon>Bacteria</taxon>
        <taxon>Pseudomonadati</taxon>
        <taxon>Pseudomonadota</taxon>
        <taxon>Gammaproteobacteria</taxon>
        <taxon>Legionellales</taxon>
        <taxon>Legionellaceae</taxon>
        <taxon>Legionella</taxon>
    </lineage>
</organism>
<protein>
    <submittedName>
        <fullName evidence="1">Putative dot/icm effector</fullName>
    </submittedName>
</protein>
<dbReference type="RefSeq" id="WP_045105015.1">
    <property type="nucleotide sequence ID" value="NZ_LN681225.1"/>
</dbReference>
<sequence length="2858" mass="328329">MSNSLVTAFLTQIDLVTARKLFAETPADLTTLNLIIDKLIEQQAIDKLSILLTILNENELVENSLELKVKINLHLLIEALNNSNTTNIVQLLQTLKSLVPINNQILWQTILSSLIHWIENHQQQDDILLLLHHLPPLQRERLYSRLLETADGKPFWLSPLVTYIVFNRPSSALNKELNNHLSKLASYVLLSPVEHNSMNNLTLTLSTEQLVNILFQLRAIAATYASDSREKQHHRFTERRQIYLSKYDALATALTVRATHSQAEYGQLIYNNTELANILMIKRLKGQLAPNRQKELVIELLTQSTQYDRQDPLLKTVATNAFLTVFSQLCPNELSDYFKKYYSQYANKNLVEIIRFLDLFLDRVHDKATILKCINDIDDEDKIITINFITTSKSQNRDLTEDCLERLDEKQLINLCGHIVALRQIIQNEHELLSATYYRVLAKKISQSTMSMQHLLALAKNVSLLSDTVINESITHLSHHFKSNSMLRYQWLTALFLAGINKATLLQPTYDLLKLLKMPEQLALLRDFSSEELLALYQHMLRCNAAKEEFNCLAELLKETSRQPLLLYLLLNAPLRADFLDNLMPFIDDKNLITLIDQFIDKIEENKDCKVTFDEILKHFCQRLQTTTDARSPLHHWVDGCQQSPKIAFYLLNNPTCFYLLASRSSIFQDFTPTVLQGYLVSDAAADLKLRANRVLNLTPLTKDSAENVALHLLSQFQTTPKKLQTLFSNLEAAQQSLDSEGRKSYCLLKEACWHLLNPKASSYEDKRCVAFLTTQLGLPHCFDPLLVRLAVNISQGEDAHLSAQYLVQIEATALEHIAPESLALILTKSIQEKNLTNWQKVITYLNSRDIDQNLYLVKNLILHIKNSTNPFLTAQAMQFITRLDNFEKLLPQFNQDELQWFFSECNNPAYVGKLTHWFQLLVNEASFEKLNYSSLLVLLPLSQPILESIYKHEALKPHLQTLFLQLASLNAKPVHFIMLFNELSKDTSQQKREFITKTQLLTHAESIEPSALFVINMLLLTLDYLNPDTLEDIHLVLQHLQLITKLSKLQEKAEYSNLSHEFQQLILNTFSYLIEQNSRWPSRLLVSQEFAQIALVWINKVDTKTIERHPFTKILLQHAHLKFHETLTQETRFQEFIKQLLAHPPETMNEDQFAFLFEKLSAENQKALAYNLLQQPTLGDVQWSSLMILAQALPATTLYSIYAQSKTRFVFVDLLARHHSGLTLLSNSQKNTLIADITSGKQILRILDSYSSGKTKISFVEAIFNYLETQSIPLTTWLESMNVDSQTLAAFANYTTNEKNKQKLGAIIKENHYYERRINEFLQNPAMDLPLEPGGLLFSLFTQTALNPWKGWLCQFKLLPKLPTDVLREVVQNHFELFEQLNQLIFFLEPLNLCQEVAPQMLQSARWFQSLPLLTGVLKSISLCRSNNSEFRDVVSPTALYQQIVLPLFQESYSSLEIPFDSLYNLLIDYSQTVAPLFPAHAQTMRSYLLNYQHHLQVIENYSAPKLIQLFRPDSYFGKIKNGQLHNLQKTEIEFLSTAGQHHKEWISAKQLSPAVLFAQLLTTLLQVPEVFHDQEFRQWLLNHCLFSPIAEFLSENLLQSLLSHYPAKEFEEELANIYQNLRKIGSALDIVKKSNTYSTFSEVITTLYSQSIEALTLEVEVTTFAHLPHLSNLLGMLLQAKKTHLSQQQVEALLLPTKYSNHMDLDWFHMERGKLSNIEDELIERCRKLAIWGFSANNDSQNLARLTAISRSFIKDSLESLAYIFNAYQPLVFDSKQILTVNKLIHLIDGIYADPQKSSTLLKCLNPAFLKDLTCFMLKNPKTHESLLRKIIYAGFGKLCQSLIDIELNSEWKIKRIDESQSEFIEQLSPVQFANLTKENCEKILILQHFLFTIKAPADFEGWHPGEEHGRNYALFCADAALYKSLLHLQNVITQSELPNDLAIQAQQNLEYCFHTLTLETKIISYNTVMEKFHKEVNTKQPGVYFHWLRLFSFLIEDSERLISSFLSWLLQTDDLDLEKQPFLEKLLLHILNHDLFDALCKRLSQIEGLTSTKANWLFAHMAKLQASAAHFIPNIVLAFSWDWLKDHLQNSTTEQLILLDTALHQEQHIAAITANTNTKLALISILDKCQFVANDLINLQKNIDNKTIKSLISAHLLGRKDYIEKLQGESFLSQLSTAVKSIAPRLHPLAKHMHLAQLPSDALKQLHPEAAATLFCSIKDFHHLNETYAEPFLHLIGEHDEVFIKYWLTYFGTLPNSETPLITLANIRTKKFITALTNLADEKKRAILSLLVKHQDKLGLTTLQQLTPLCEEAHLNYAVYLYLYKGQAEAVSIQFILDLTDKLLEKKAAFSSQTIQLLMRLSEGTAFSALRGKLGRATSDYLRSSALFADCSLFYDEGHLNIKRMQKLVPLHSSQTTTDTQHSFLQVFTKSFKSMFIGAVETTSLQLNDLAVNPLIDLIMKKTGKLQSFDYFLIHYQGKLEPLQRCFNDYLDHLAESHISTKKERLQTLAWLLTRTEMKLEIREILFNGLLSHPQLFSEEVSAALLLFDCKQSILRFGMSGDYKTVINLCKLGLTFLETGSENKKIAERALQEAQFESSIHSTQGFLAEFRVWIKRSFFYGWETWWEPKKPHYVLLYDSQRQISSPTIIFQKLSTTDTVDSDYVEEKSQPRENLETILARIDDNNLTIPVLITVVNALAIYDWQKPVLTEIDTRKEVDDLFTMIWQRSKWDQSLATWLSQHFEPFLNNRRRLIGLYLQNNQQEKLTSLLLTAATGPGLFHDVAKLLLEAQEPELVPNQIEPPPCAANSVSILNKVTSRISSLSSYFWTTQANTTDTPEAAAPPPQQSWFFNLFGR</sequence>
<accession>A0A0A8UKU7</accession>
<dbReference type="PATRIC" id="fig|449.7.peg.426"/>
<dbReference type="Proteomes" id="UP000032803">
    <property type="component" value="Chromosome I"/>
</dbReference>
<dbReference type="KEGG" id="lha:LHA_0387"/>
<evidence type="ECO:0000313" key="2">
    <source>
        <dbReference type="Proteomes" id="UP000032803"/>
    </source>
</evidence>
<keyword evidence="2" id="KW-1185">Reference proteome</keyword>
<name>A0A0A8UKU7_LEGHA</name>
<reference evidence="2" key="1">
    <citation type="submission" date="2014-09" db="EMBL/GenBank/DDBJ databases">
        <authorList>
            <person name="Gomez-Valero L."/>
        </authorList>
    </citation>
    <scope>NUCLEOTIDE SEQUENCE [LARGE SCALE GENOMIC DNA]</scope>
    <source>
        <strain evidence="2">ATCC35250</strain>
    </source>
</reference>
<proteinExistence type="predicted"/>
<evidence type="ECO:0000313" key="1">
    <source>
        <dbReference type="EMBL" id="CEK09490.1"/>
    </source>
</evidence>
<gene>
    <name evidence="1" type="ORF">LHA_0387</name>
</gene>
<dbReference type="HOGENOM" id="CLU_226978_0_0_6"/>
<dbReference type="EMBL" id="LN681225">
    <property type="protein sequence ID" value="CEK09490.1"/>
    <property type="molecule type" value="Genomic_DNA"/>
</dbReference>
<dbReference type="STRING" id="449.LHA_0387"/>